<sequence length="150" mass="16335">MSTQAPNLGNFWTTEIVITGIYYGLVRVKAKTVVKCEIPASIPDIVLLNADADNPGPKVGITPIHRNSLWLMRAAEMWESRTIIRGLAGPTPLSDLVDFSFVALGIEVSTYASNGNFPPTHDDIISIHITNAGWEAHGFEHRAREVAPGD</sequence>
<evidence type="ECO:0000313" key="2">
    <source>
        <dbReference type="Proteomes" id="UP000532311"/>
    </source>
</evidence>
<name>A0A8H6CUQ3_9HYPO</name>
<dbReference type="EMBL" id="JAAQPF010001139">
    <property type="protein sequence ID" value="KAF5692922.1"/>
    <property type="molecule type" value="Genomic_DNA"/>
</dbReference>
<dbReference type="AlphaFoldDB" id="A0A8H6CUQ3"/>
<comment type="caution">
    <text evidence="1">The sequence shown here is derived from an EMBL/GenBank/DDBJ whole genome shotgun (WGS) entry which is preliminary data.</text>
</comment>
<proteinExistence type="predicted"/>
<keyword evidence="2" id="KW-1185">Reference proteome</keyword>
<protein>
    <submittedName>
        <fullName evidence="1">Uncharacterized protein</fullName>
    </submittedName>
</protein>
<dbReference type="Proteomes" id="UP000532311">
    <property type="component" value="Unassembled WGS sequence"/>
</dbReference>
<gene>
    <name evidence="1" type="ORF">FGLOB1_14470</name>
</gene>
<reference evidence="1 2" key="1">
    <citation type="submission" date="2020-05" db="EMBL/GenBank/DDBJ databases">
        <title>Identification and distribution of gene clusters putatively required for synthesis of sphingolipid metabolism inhibitors in phylogenetically diverse species of the filamentous fungus Fusarium.</title>
        <authorList>
            <person name="Kim H.-S."/>
            <person name="Busman M."/>
            <person name="Brown D.W."/>
            <person name="Divon H."/>
            <person name="Uhlig S."/>
            <person name="Proctor R.H."/>
        </authorList>
    </citation>
    <scope>NUCLEOTIDE SEQUENCE [LARGE SCALE GENOMIC DNA]</scope>
    <source>
        <strain evidence="1 2">NRRL 26131</strain>
    </source>
</reference>
<accession>A0A8H6CUQ3</accession>
<organism evidence="1 2">
    <name type="scientific">Fusarium globosum</name>
    <dbReference type="NCBI Taxonomy" id="78864"/>
    <lineage>
        <taxon>Eukaryota</taxon>
        <taxon>Fungi</taxon>
        <taxon>Dikarya</taxon>
        <taxon>Ascomycota</taxon>
        <taxon>Pezizomycotina</taxon>
        <taxon>Sordariomycetes</taxon>
        <taxon>Hypocreomycetidae</taxon>
        <taxon>Hypocreales</taxon>
        <taxon>Nectriaceae</taxon>
        <taxon>Fusarium</taxon>
        <taxon>Fusarium fujikuroi species complex</taxon>
    </lineage>
</organism>
<evidence type="ECO:0000313" key="1">
    <source>
        <dbReference type="EMBL" id="KAF5692922.1"/>
    </source>
</evidence>